<evidence type="ECO:0000313" key="2">
    <source>
        <dbReference type="EMBL" id="QSE87138.1"/>
    </source>
</evidence>
<dbReference type="SUPFAM" id="SSF52540">
    <property type="entry name" value="P-loop containing nucleoside triphosphate hydrolases"/>
    <property type="match status" value="1"/>
</dbReference>
<dbReference type="Gene3D" id="3.40.50.300">
    <property type="entry name" value="P-loop containing nucleotide triphosphate hydrolases"/>
    <property type="match status" value="1"/>
</dbReference>
<evidence type="ECO:0000313" key="3">
    <source>
        <dbReference type="Proteomes" id="UP000662986"/>
    </source>
</evidence>
<proteinExistence type="predicted"/>
<organism evidence="2 3">
    <name type="scientific">Rhodococcus pseudokoreensis</name>
    <dbReference type="NCBI Taxonomy" id="2811421"/>
    <lineage>
        <taxon>Bacteria</taxon>
        <taxon>Bacillati</taxon>
        <taxon>Actinomycetota</taxon>
        <taxon>Actinomycetes</taxon>
        <taxon>Mycobacteriales</taxon>
        <taxon>Nocardiaceae</taxon>
        <taxon>Rhodococcus</taxon>
    </lineage>
</organism>
<dbReference type="InterPro" id="IPR050678">
    <property type="entry name" value="DNA_Partitioning_ATPase"/>
</dbReference>
<dbReference type="PANTHER" id="PTHR13696">
    <property type="entry name" value="P-LOOP CONTAINING NUCLEOSIDE TRIPHOSPHATE HYDROLASE"/>
    <property type="match status" value="1"/>
</dbReference>
<gene>
    <name evidence="2" type="ORF">JWS13_00020</name>
</gene>
<feature type="domain" description="AAA" evidence="1">
    <location>
        <begin position="8"/>
        <end position="188"/>
    </location>
</feature>
<dbReference type="InterPro" id="IPR025669">
    <property type="entry name" value="AAA_dom"/>
</dbReference>
<dbReference type="EMBL" id="CP070614">
    <property type="protein sequence ID" value="QSE87138.1"/>
    <property type="molecule type" value="Genomic_DNA"/>
</dbReference>
<sequence length="306" mass="32493">MTNFVEHTLAFANGKGGVGKTSMSSNCGGLAAAAGWRVLVADFDPQGNLSEDLGLEQDNGNALLTSLMTGTPVPIIKNVRTNLDVVPGGRALADITNVLAGRAARMEDPSQRPDTFGDLLHASLSPIASDYDLIVFDLPPGYPAIINGTLECTRALVIPTRADSASIGGLQAVAEAFTVARKTNPSLRLAGVALFQIGSRSKRLEEAVRDRVTEMIGAAAPVFATRIRHLETAAYDLRDKGLLAHELESEAANAQVSRLAALRAGKKPVDEYLARSASGLAEDYEQLTMEIFARMSEFDAEQEVVA</sequence>
<reference evidence="2 3" key="2">
    <citation type="journal article" date="2022" name="Arch. Microbiol.">
        <title>Rhodococcus pseudokoreensis sp. nov. isolated from the rhizosphere of young M26 apple rootstocks.</title>
        <authorList>
            <person name="Kampfer P."/>
            <person name="Glaeser S.P."/>
            <person name="Blom J."/>
            <person name="Wolf J."/>
            <person name="Benning S."/>
            <person name="Schloter M."/>
            <person name="Neumann-Schaal M."/>
        </authorList>
    </citation>
    <scope>NUCLEOTIDE SEQUENCE [LARGE SCALE GENOMIC DNA]</scope>
    <source>
        <strain evidence="2 3">R79</strain>
    </source>
</reference>
<name>A0A974VYP9_9NOCA</name>
<evidence type="ECO:0000259" key="1">
    <source>
        <dbReference type="Pfam" id="PF13614"/>
    </source>
</evidence>
<dbReference type="InterPro" id="IPR027417">
    <property type="entry name" value="P-loop_NTPase"/>
</dbReference>
<reference evidence="2 3" key="1">
    <citation type="journal article" date="2021" name="Microbiol. Resour. Announc.">
        <title>Complete Genome Sequences of Two Rhodococcus sp. Strains with Large and Linear Chromosomes, Isolated from Apple Rhizosphere.</title>
        <authorList>
            <person name="Benning S."/>
            <person name="Brugnone N."/>
            <person name="Siani R."/>
            <person name="Kublik S."/>
            <person name="Schloter M."/>
            <person name="Rad V."/>
        </authorList>
    </citation>
    <scope>NUCLEOTIDE SEQUENCE [LARGE SCALE GENOMIC DNA]</scope>
    <source>
        <strain evidence="2 3">R79</strain>
    </source>
</reference>
<dbReference type="CDD" id="cd02042">
    <property type="entry name" value="ParAB_family"/>
    <property type="match status" value="1"/>
</dbReference>
<dbReference type="PANTHER" id="PTHR13696:SF52">
    <property type="entry name" value="PARA FAMILY PROTEIN CT_582"/>
    <property type="match status" value="1"/>
</dbReference>
<keyword evidence="2" id="KW-0614">Plasmid</keyword>
<keyword evidence="3" id="KW-1185">Reference proteome</keyword>
<dbReference type="Proteomes" id="UP000662986">
    <property type="component" value="Plasmid unnamed5"/>
</dbReference>
<protein>
    <submittedName>
        <fullName evidence="2">ParA family protein</fullName>
    </submittedName>
</protein>
<dbReference type="RefSeq" id="WP_206003876.1">
    <property type="nucleotide sequence ID" value="NZ_CP070614.1"/>
</dbReference>
<geneLocation type="plasmid" evidence="2 3">
    <name>unnamed5</name>
</geneLocation>
<dbReference type="Pfam" id="PF13614">
    <property type="entry name" value="AAA_31"/>
    <property type="match status" value="1"/>
</dbReference>
<accession>A0A974VYP9</accession>